<gene>
    <name evidence="1" type="ORF">IAD31_08205</name>
</gene>
<proteinExistence type="predicted"/>
<dbReference type="Gene3D" id="3.20.20.140">
    <property type="entry name" value="Metal-dependent hydrolases"/>
    <property type="match status" value="1"/>
</dbReference>
<protein>
    <submittedName>
        <fullName evidence="1">Membrane dipeptidase</fullName>
    </submittedName>
</protein>
<dbReference type="PANTHER" id="PTHR10443">
    <property type="entry name" value="MICROSOMAL DIPEPTIDASE"/>
    <property type="match status" value="1"/>
</dbReference>
<evidence type="ECO:0000313" key="1">
    <source>
        <dbReference type="EMBL" id="HIQ61555.1"/>
    </source>
</evidence>
<reference evidence="1" key="1">
    <citation type="submission" date="2020-10" db="EMBL/GenBank/DDBJ databases">
        <authorList>
            <person name="Gilroy R."/>
        </authorList>
    </citation>
    <scope>NUCLEOTIDE SEQUENCE</scope>
    <source>
        <strain evidence="1">ChiGjej2B2-12916</strain>
    </source>
</reference>
<dbReference type="InterPro" id="IPR008257">
    <property type="entry name" value="Pept_M19"/>
</dbReference>
<dbReference type="Pfam" id="PF01244">
    <property type="entry name" value="Peptidase_M19"/>
    <property type="match status" value="1"/>
</dbReference>
<name>A0A9D0YTL2_9FIRM</name>
<sequence length="311" mass="34138">MNRFSVMDGHCDTVYRCWSMGEELPYNTGALELCSALDTFGAYAQVFALWTAPSYVGGGCPEAACKSQLNYFRHQMDCYSHLVTHCITACEARQANREGKCAAFLSVEGAELLGCSLEGLEWAAQQGVCAINPTWNHANALSGSHSDQPHQGLTPLGREFVQRMGELEVLVDVSHLSEAGFWDVMDLCQGGVIASHSNARAVCDHTRNLTDEQITAIIKHQGVIGLNFYENFVGGSRDLEAVRRHLDHILALGGAKCVALGGDWDGAELVEPLSHITRLSGLYSYLLSYGYGEELLHDVFYNNLMRVVRQS</sequence>
<dbReference type="AlphaFoldDB" id="A0A9D0YTL2"/>
<dbReference type="PROSITE" id="PS51365">
    <property type="entry name" value="RENAL_DIPEPTIDASE_2"/>
    <property type="match status" value="1"/>
</dbReference>
<dbReference type="Proteomes" id="UP000886879">
    <property type="component" value="Unassembled WGS sequence"/>
</dbReference>
<dbReference type="PANTHER" id="PTHR10443:SF12">
    <property type="entry name" value="DIPEPTIDASE"/>
    <property type="match status" value="1"/>
</dbReference>
<dbReference type="GO" id="GO:0006508">
    <property type="term" value="P:proteolysis"/>
    <property type="evidence" value="ECO:0007669"/>
    <property type="project" value="InterPro"/>
</dbReference>
<comment type="caution">
    <text evidence="1">The sequence shown here is derived from an EMBL/GenBank/DDBJ whole genome shotgun (WGS) entry which is preliminary data.</text>
</comment>
<accession>A0A9D0YTL2</accession>
<organism evidence="1 2">
    <name type="scientific">Candidatus Enterenecus faecium</name>
    <dbReference type="NCBI Taxonomy" id="2840780"/>
    <lineage>
        <taxon>Bacteria</taxon>
        <taxon>Bacillati</taxon>
        <taxon>Bacillota</taxon>
        <taxon>Clostridia</taxon>
        <taxon>Eubacteriales</taxon>
        <taxon>Candidatus Enterenecus</taxon>
    </lineage>
</organism>
<dbReference type="InterPro" id="IPR032466">
    <property type="entry name" value="Metal_Hydrolase"/>
</dbReference>
<evidence type="ECO:0000313" key="2">
    <source>
        <dbReference type="Proteomes" id="UP000886879"/>
    </source>
</evidence>
<reference evidence="1" key="2">
    <citation type="journal article" date="2021" name="PeerJ">
        <title>Extensive microbial diversity within the chicken gut microbiome revealed by metagenomics and culture.</title>
        <authorList>
            <person name="Gilroy R."/>
            <person name="Ravi A."/>
            <person name="Getino M."/>
            <person name="Pursley I."/>
            <person name="Horton D.L."/>
            <person name="Alikhan N.F."/>
            <person name="Baker D."/>
            <person name="Gharbi K."/>
            <person name="Hall N."/>
            <person name="Watson M."/>
            <person name="Adriaenssens E.M."/>
            <person name="Foster-Nyarko E."/>
            <person name="Jarju S."/>
            <person name="Secka A."/>
            <person name="Antonio M."/>
            <person name="Oren A."/>
            <person name="Chaudhuri R.R."/>
            <person name="La Ragione R."/>
            <person name="Hildebrand F."/>
            <person name="Pallen M.J."/>
        </authorList>
    </citation>
    <scope>NUCLEOTIDE SEQUENCE</scope>
    <source>
        <strain evidence="1">ChiGjej2B2-12916</strain>
    </source>
</reference>
<dbReference type="GO" id="GO:0070573">
    <property type="term" value="F:metallodipeptidase activity"/>
    <property type="evidence" value="ECO:0007669"/>
    <property type="project" value="InterPro"/>
</dbReference>
<dbReference type="SUPFAM" id="SSF51556">
    <property type="entry name" value="Metallo-dependent hydrolases"/>
    <property type="match status" value="1"/>
</dbReference>
<dbReference type="EMBL" id="DVFO01000090">
    <property type="protein sequence ID" value="HIQ61555.1"/>
    <property type="molecule type" value="Genomic_DNA"/>
</dbReference>